<feature type="signal peptide" evidence="4">
    <location>
        <begin position="1"/>
        <end position="21"/>
    </location>
</feature>
<gene>
    <name evidence="5" type="primary">oprE_2</name>
    <name evidence="6" type="ORF">ALO70_04470</name>
    <name evidence="8" type="ORF">ALQ39_00352</name>
    <name evidence="7" type="ORF">ALQ86_03704</name>
    <name evidence="5" type="ORF">PSE10A_52520</name>
</gene>
<protein>
    <submittedName>
        <fullName evidence="6">Outer membrane porin</fullName>
    </submittedName>
    <submittedName>
        <fullName evidence="5">Porin OprE</fullName>
    </submittedName>
</protein>
<comment type="similarity">
    <text evidence="1">Belongs to the outer membrane porin (Opr) (TC 1.B.25) family.</text>
</comment>
<dbReference type="Proteomes" id="UP000050490">
    <property type="component" value="Unassembled WGS sequence"/>
</dbReference>
<evidence type="ECO:0000256" key="4">
    <source>
        <dbReference type="SAM" id="SignalP"/>
    </source>
</evidence>
<reference evidence="6 9" key="1">
    <citation type="submission" date="2015-09" db="EMBL/GenBank/DDBJ databases">
        <title>Genome announcement of multiple Pseudomonas syringae strains.</title>
        <authorList>
            <person name="Thakur S."/>
            <person name="Wang P.W."/>
            <person name="Gong Y."/>
            <person name="Weir B.S."/>
            <person name="Guttman D.S."/>
        </authorList>
    </citation>
    <scope>NUCLEOTIDE SEQUENCE [LARGE SCALE GENOMIC DNA]</scope>
    <source>
        <strain evidence="6 9">ICMP4455</strain>
    </source>
</reference>
<evidence type="ECO:0000313" key="9">
    <source>
        <dbReference type="Proteomes" id="UP000050490"/>
    </source>
</evidence>
<organism evidence="6 9">
    <name type="scientific">Pseudomonas amygdali pv. eriobotryae</name>
    <dbReference type="NCBI Taxonomy" id="129137"/>
    <lineage>
        <taxon>Bacteria</taxon>
        <taxon>Pseudomonadati</taxon>
        <taxon>Pseudomonadota</taxon>
        <taxon>Gammaproteobacteria</taxon>
        <taxon>Pseudomonadales</taxon>
        <taxon>Pseudomonadaceae</taxon>
        <taxon>Pseudomonas</taxon>
        <taxon>Pseudomonas amygdali</taxon>
    </lineage>
</organism>
<comment type="caution">
    <text evidence="6">The sequence shown here is derived from an EMBL/GenBank/DDBJ whole genome shotgun (WGS) entry which is preliminary data.</text>
</comment>
<keyword evidence="2" id="KW-0813">Transport</keyword>
<dbReference type="Proteomes" id="UP000630864">
    <property type="component" value="Unassembled WGS sequence"/>
</dbReference>
<evidence type="ECO:0000313" key="7">
    <source>
        <dbReference type="EMBL" id="RMM02426.1"/>
    </source>
</evidence>
<dbReference type="RefSeq" id="WP_057422502.1">
    <property type="nucleotide sequence ID" value="NZ_BMZW01000049.1"/>
</dbReference>
<proteinExistence type="inferred from homology"/>
<evidence type="ECO:0000313" key="6">
    <source>
        <dbReference type="EMBL" id="KPX20654.1"/>
    </source>
</evidence>
<keyword evidence="3 4" id="KW-0732">Signal</keyword>
<dbReference type="InterPro" id="IPR023614">
    <property type="entry name" value="Porin_dom_sf"/>
</dbReference>
<dbReference type="EMBL" id="RBPV01000009">
    <property type="protein sequence ID" value="RMO66777.1"/>
    <property type="molecule type" value="Genomic_DNA"/>
</dbReference>
<dbReference type="GO" id="GO:0016020">
    <property type="term" value="C:membrane"/>
    <property type="evidence" value="ECO:0007669"/>
    <property type="project" value="InterPro"/>
</dbReference>
<evidence type="ECO:0000313" key="8">
    <source>
        <dbReference type="EMBL" id="RMO66777.1"/>
    </source>
</evidence>
<evidence type="ECO:0000313" key="10">
    <source>
        <dbReference type="Proteomes" id="UP000272627"/>
    </source>
</evidence>
<evidence type="ECO:0000313" key="5">
    <source>
        <dbReference type="EMBL" id="GFZ62741.1"/>
    </source>
</evidence>
<dbReference type="InterPro" id="IPR005318">
    <property type="entry name" value="OM_porin_bac"/>
</dbReference>
<dbReference type="EMBL" id="LJQI01000406">
    <property type="protein sequence ID" value="KPX20654.1"/>
    <property type="molecule type" value="Genomic_DNA"/>
</dbReference>
<dbReference type="EMBL" id="BMZW01000049">
    <property type="protein sequence ID" value="GFZ62741.1"/>
    <property type="molecule type" value="Genomic_DNA"/>
</dbReference>
<dbReference type="AlphaFoldDB" id="A0A0P9S4U5"/>
<dbReference type="Gene3D" id="2.40.160.10">
    <property type="entry name" value="Porin"/>
    <property type="match status" value="1"/>
</dbReference>
<dbReference type="PANTHER" id="PTHR34596">
    <property type="entry name" value="CHITOPORIN"/>
    <property type="match status" value="1"/>
</dbReference>
<dbReference type="PANTHER" id="PTHR34596:SF2">
    <property type="entry name" value="CHITOPORIN"/>
    <property type="match status" value="1"/>
</dbReference>
<dbReference type="Proteomes" id="UP000272627">
    <property type="component" value="Unassembled WGS sequence"/>
</dbReference>
<dbReference type="GO" id="GO:0015288">
    <property type="term" value="F:porin activity"/>
    <property type="evidence" value="ECO:0007669"/>
    <property type="project" value="TreeGrafter"/>
</dbReference>
<sequence length="449" mass="48787">MYTKPLALAITVGVMASQANAAGFLEDSKLSLSMRNNQIATDNRESQDRVGNTAYSGQNREWGQGFALRYSSGYTEGTVGFGLDALGLLGIRLDDGGRAGKAGETRTPGNMFPLESDGSAVSNYSRVAFTGKARVSKTELRVGTVQGNLPVFQTSSGHLFPQTYEGVQFTSKDISNLSLAGGYIEHAVGRSSTNATGMAVTGGTRQSNKFVYGGGDWAITKNLTAQYYYGQLEDYYTQNFAGLKHVWPIDDKQSLVTDLRYFRTDSDGANSTAAGRAKGYIAGGGYSSTGGEIDNRAWSASFTYSYLSHSLMVGHQRLSGGSGFFQLSQGSLPNENAHGASYYLQTDRQLSSFLRADERTSFAQYNYNFASLGYPGLRAGVIYLSADNIRTATGYRQKEWERDISVDYTVQSGALKGINFAVRQANLRTQASNDLDQVRFIVDYKVDIL</sequence>
<evidence type="ECO:0000256" key="1">
    <source>
        <dbReference type="ARBA" id="ARBA00009075"/>
    </source>
</evidence>
<dbReference type="PATRIC" id="fig|129137.4.peg.6442"/>
<dbReference type="Proteomes" id="UP000275613">
    <property type="component" value="Unassembled WGS sequence"/>
</dbReference>
<reference evidence="5" key="3">
    <citation type="submission" date="2020-09" db="EMBL/GenBank/DDBJ databases">
        <title>Pseudomonas syringae pv. eriobotryae genome sequence causing loquat canker disease.</title>
        <authorList>
            <person name="Fukuda S."/>
            <person name="Tashiro H."/>
            <person name="Nagano Y."/>
        </authorList>
    </citation>
    <scope>NUCLEOTIDE SEQUENCE</scope>
    <source>
        <strain evidence="5">AM001</strain>
    </source>
</reference>
<dbReference type="EMBL" id="RBOA01000116">
    <property type="protein sequence ID" value="RMM02426.1"/>
    <property type="molecule type" value="Genomic_DNA"/>
</dbReference>
<evidence type="ECO:0000313" key="11">
    <source>
        <dbReference type="Proteomes" id="UP000275613"/>
    </source>
</evidence>
<dbReference type="Pfam" id="PF03573">
    <property type="entry name" value="OprD"/>
    <property type="match status" value="1"/>
</dbReference>
<name>A0A0P9S4U5_PSEA0</name>
<evidence type="ECO:0000256" key="3">
    <source>
        <dbReference type="ARBA" id="ARBA00022729"/>
    </source>
</evidence>
<evidence type="ECO:0000256" key="2">
    <source>
        <dbReference type="ARBA" id="ARBA00022448"/>
    </source>
</evidence>
<accession>A0A0P9S4U5</accession>
<feature type="chain" id="PRO_5010433734" evidence="4">
    <location>
        <begin position="22"/>
        <end position="449"/>
    </location>
</feature>
<reference evidence="10 11" key="2">
    <citation type="submission" date="2018-08" db="EMBL/GenBank/DDBJ databases">
        <title>Recombination of ecologically and evolutionarily significant loci maintains genetic cohesion in the Pseudomonas syringae species complex.</title>
        <authorList>
            <person name="Dillon M."/>
            <person name="Thakur S."/>
            <person name="Almeida R.N.D."/>
            <person name="Weir B.S."/>
            <person name="Guttman D.S."/>
        </authorList>
    </citation>
    <scope>NUCLEOTIDE SEQUENCE [LARGE SCALE GENOMIC DNA]</scope>
    <source>
        <strain evidence="8 11">ICMP 4316</strain>
        <strain evidence="7 10">ICMP 8636</strain>
    </source>
</reference>